<comment type="caution">
    <text evidence="3">The sequence shown here is derived from an EMBL/GenBank/DDBJ whole genome shotgun (WGS) entry which is preliminary data.</text>
</comment>
<evidence type="ECO:0000256" key="1">
    <source>
        <dbReference type="ARBA" id="ARBA00006312"/>
    </source>
</evidence>
<evidence type="ECO:0000313" key="4">
    <source>
        <dbReference type="Proteomes" id="UP001632038"/>
    </source>
</evidence>
<dbReference type="Gene3D" id="3.40.640.10">
    <property type="entry name" value="Type I PLP-dependent aspartate aminotransferase-like (Major domain)"/>
    <property type="match status" value="1"/>
</dbReference>
<keyword evidence="4" id="KW-1185">Reference proteome</keyword>
<feature type="domain" description="Alliinase C-terminal" evidence="2">
    <location>
        <begin position="3"/>
        <end position="96"/>
    </location>
</feature>
<dbReference type="Proteomes" id="UP001632038">
    <property type="component" value="Unassembled WGS sequence"/>
</dbReference>
<sequence length="122" mass="14157">MLWALVKDRQAYENMLHYVGLAEMGISRDTRLRALQILKGDVKQIFQFAYKTMSDRWDKLNDVISSSLNRFSIQEISPRFCNFFEQIRGPSPVTAYAFEGRSQKLQISPSGSKNPRPQRKLV</sequence>
<dbReference type="InterPro" id="IPR015422">
    <property type="entry name" value="PyrdxlP-dep_Trfase_small"/>
</dbReference>
<dbReference type="SUPFAM" id="SSF53383">
    <property type="entry name" value="PLP-dependent transferases"/>
    <property type="match status" value="1"/>
</dbReference>
<dbReference type="Pfam" id="PF04864">
    <property type="entry name" value="Alliinase_C"/>
    <property type="match status" value="1"/>
</dbReference>
<dbReference type="EMBL" id="JAVIJP010000081">
    <property type="protein sequence ID" value="KAL3617738.1"/>
    <property type="molecule type" value="Genomic_DNA"/>
</dbReference>
<evidence type="ECO:0000313" key="3">
    <source>
        <dbReference type="EMBL" id="KAL3617738.1"/>
    </source>
</evidence>
<protein>
    <recommendedName>
        <fullName evidence="2">Alliinase C-terminal domain-containing protein</fullName>
    </recommendedName>
</protein>
<dbReference type="Gene3D" id="3.90.1150.10">
    <property type="entry name" value="Aspartate Aminotransferase, domain 1"/>
    <property type="match status" value="1"/>
</dbReference>
<name>A0ABD3BJX3_9LAMI</name>
<proteinExistence type="inferred from homology"/>
<reference evidence="4" key="1">
    <citation type="journal article" date="2024" name="IScience">
        <title>Strigolactones Initiate the Formation of Haustorium-like Structures in Castilleja.</title>
        <authorList>
            <person name="Buerger M."/>
            <person name="Peterson D."/>
            <person name="Chory J."/>
        </authorList>
    </citation>
    <scope>NUCLEOTIDE SEQUENCE [LARGE SCALE GENOMIC DNA]</scope>
</reference>
<gene>
    <name evidence="3" type="ORF">CASFOL_038059</name>
</gene>
<dbReference type="InterPro" id="IPR015424">
    <property type="entry name" value="PyrdxlP-dep_Trfase"/>
</dbReference>
<accession>A0ABD3BJX3</accession>
<dbReference type="InterPro" id="IPR015421">
    <property type="entry name" value="PyrdxlP-dep_Trfase_major"/>
</dbReference>
<dbReference type="AlphaFoldDB" id="A0ABD3BJX3"/>
<organism evidence="3 4">
    <name type="scientific">Castilleja foliolosa</name>
    <dbReference type="NCBI Taxonomy" id="1961234"/>
    <lineage>
        <taxon>Eukaryota</taxon>
        <taxon>Viridiplantae</taxon>
        <taxon>Streptophyta</taxon>
        <taxon>Embryophyta</taxon>
        <taxon>Tracheophyta</taxon>
        <taxon>Spermatophyta</taxon>
        <taxon>Magnoliopsida</taxon>
        <taxon>eudicotyledons</taxon>
        <taxon>Gunneridae</taxon>
        <taxon>Pentapetalae</taxon>
        <taxon>asterids</taxon>
        <taxon>lamiids</taxon>
        <taxon>Lamiales</taxon>
        <taxon>Orobanchaceae</taxon>
        <taxon>Pedicularideae</taxon>
        <taxon>Castillejinae</taxon>
        <taxon>Castilleja</taxon>
    </lineage>
</organism>
<evidence type="ECO:0000259" key="2">
    <source>
        <dbReference type="Pfam" id="PF04864"/>
    </source>
</evidence>
<dbReference type="InterPro" id="IPR006948">
    <property type="entry name" value="Alliinase_C"/>
</dbReference>
<comment type="similarity">
    <text evidence="1">Belongs to the alliinase family.</text>
</comment>